<dbReference type="PANTHER" id="PTHR42084:SF1">
    <property type="entry name" value="SERINE_THREONINE-PROTEIN KINASE PPK6"/>
    <property type="match status" value="1"/>
</dbReference>
<keyword evidence="3" id="KW-1185">Reference proteome</keyword>
<evidence type="ECO:0000256" key="1">
    <source>
        <dbReference type="SAM" id="MobiDB-lite"/>
    </source>
</evidence>
<name>A0AA39QYU8_9LECA</name>
<organism evidence="2 3">
    <name type="scientific">Cladonia borealis</name>
    <dbReference type="NCBI Taxonomy" id="184061"/>
    <lineage>
        <taxon>Eukaryota</taxon>
        <taxon>Fungi</taxon>
        <taxon>Dikarya</taxon>
        <taxon>Ascomycota</taxon>
        <taxon>Pezizomycotina</taxon>
        <taxon>Lecanoromycetes</taxon>
        <taxon>OSLEUM clade</taxon>
        <taxon>Lecanoromycetidae</taxon>
        <taxon>Lecanorales</taxon>
        <taxon>Lecanorineae</taxon>
        <taxon>Cladoniaceae</taxon>
        <taxon>Cladonia</taxon>
    </lineage>
</organism>
<dbReference type="PANTHER" id="PTHR42084">
    <property type="entry name" value="YALI0E26631P"/>
    <property type="match status" value="1"/>
</dbReference>
<feature type="region of interest" description="Disordered" evidence="1">
    <location>
        <begin position="167"/>
        <end position="188"/>
    </location>
</feature>
<evidence type="ECO:0000313" key="2">
    <source>
        <dbReference type="EMBL" id="KAK0510321.1"/>
    </source>
</evidence>
<comment type="caution">
    <text evidence="2">The sequence shown here is derived from an EMBL/GenBank/DDBJ whole genome shotgun (WGS) entry which is preliminary data.</text>
</comment>
<sequence>MSSDLLKEFGFPQDPIPSQVAAQGTAKETAAEEEEFGDFEDAESDLNTSGTQLEPENIHAQTSSTGDVTNSSEDGDNRDVFADQSVLFDAEETIKTHKASLKQSRTRQEGPQEPLIVSLAPIPPTKAPTTSTLDLFQSETLPVPQAPIPPLRSPIKSDTDAVRAPLDSKPGFGAAKAGDLGPPPSNVPPPSVLLPLVATVFQSMSTNVRKSATFQPASSDPYEPLDQSRIQSIQEVLSDARAGARILAGRKLRWKRDNILSQSMKIGPASGKTSGMKLAGVDKAETRREDQEAAEALRAWKQQVGVLRSTISMINVHLSGGGLSMPDISEAMPIRVSKASEGAVTAPKCCFLCGIKRDERIAKVDVDVEDSFGEWWREHWGHVDCSAFWSNHKASLRQR</sequence>
<dbReference type="Proteomes" id="UP001166286">
    <property type="component" value="Unassembled WGS sequence"/>
</dbReference>
<gene>
    <name evidence="2" type="ORF">JMJ35_007715</name>
</gene>
<evidence type="ECO:0000313" key="3">
    <source>
        <dbReference type="Proteomes" id="UP001166286"/>
    </source>
</evidence>
<accession>A0AA39QYU8</accession>
<reference evidence="2" key="1">
    <citation type="submission" date="2023-03" db="EMBL/GenBank/DDBJ databases">
        <title>Complete genome of Cladonia borealis.</title>
        <authorList>
            <person name="Park H."/>
        </authorList>
    </citation>
    <scope>NUCLEOTIDE SEQUENCE</scope>
    <source>
        <strain evidence="2">ANT050790</strain>
    </source>
</reference>
<proteinExistence type="predicted"/>
<protein>
    <submittedName>
        <fullName evidence="2">Uncharacterized protein</fullName>
    </submittedName>
</protein>
<feature type="region of interest" description="Disordered" evidence="1">
    <location>
        <begin position="1"/>
        <end position="78"/>
    </location>
</feature>
<feature type="compositionally biased region" description="Polar residues" evidence="1">
    <location>
        <begin position="45"/>
        <end position="72"/>
    </location>
</feature>
<feature type="region of interest" description="Disordered" evidence="1">
    <location>
        <begin position="98"/>
        <end position="124"/>
    </location>
</feature>
<dbReference type="AlphaFoldDB" id="A0AA39QYU8"/>
<feature type="compositionally biased region" description="Acidic residues" evidence="1">
    <location>
        <begin position="31"/>
        <end position="44"/>
    </location>
</feature>
<dbReference type="EMBL" id="JAFEKC020000017">
    <property type="protein sequence ID" value="KAK0510321.1"/>
    <property type="molecule type" value="Genomic_DNA"/>
</dbReference>